<name>A0A9N9WXK1_9DIPT</name>
<reference evidence="1" key="2">
    <citation type="submission" date="2022-10" db="EMBL/GenBank/DDBJ databases">
        <authorList>
            <consortium name="ENA_rothamsted_submissions"/>
            <consortium name="culmorum"/>
            <person name="King R."/>
        </authorList>
    </citation>
    <scope>NUCLEOTIDE SEQUENCE</scope>
</reference>
<evidence type="ECO:0000313" key="2">
    <source>
        <dbReference type="Proteomes" id="UP001153620"/>
    </source>
</evidence>
<protein>
    <submittedName>
        <fullName evidence="1">Uncharacterized protein</fullName>
    </submittedName>
</protein>
<organism evidence="1 2">
    <name type="scientific">Chironomus riparius</name>
    <dbReference type="NCBI Taxonomy" id="315576"/>
    <lineage>
        <taxon>Eukaryota</taxon>
        <taxon>Metazoa</taxon>
        <taxon>Ecdysozoa</taxon>
        <taxon>Arthropoda</taxon>
        <taxon>Hexapoda</taxon>
        <taxon>Insecta</taxon>
        <taxon>Pterygota</taxon>
        <taxon>Neoptera</taxon>
        <taxon>Endopterygota</taxon>
        <taxon>Diptera</taxon>
        <taxon>Nematocera</taxon>
        <taxon>Chironomoidea</taxon>
        <taxon>Chironomidae</taxon>
        <taxon>Chironominae</taxon>
        <taxon>Chironomus</taxon>
    </lineage>
</organism>
<keyword evidence="2" id="KW-1185">Reference proteome</keyword>
<dbReference type="EMBL" id="OU895879">
    <property type="protein sequence ID" value="CAG9810000.1"/>
    <property type="molecule type" value="Genomic_DNA"/>
</dbReference>
<accession>A0A9N9WXK1</accession>
<sequence length="318" mass="38182">MNDEFYQKFPSFNKNSKENIRHQKITVDYSEFLRTKKDTPTENQKKPLKPWISVSEIQSFDVFSVEERNKKAKNESREKQVLYQKLLLQQINDEKNKRKIQKDKELEYERILEERLQRQIENMNIKNNDPRIVERISLSENDKYSARRKNDVYRYFSKSSISLFNYKDKHFNDLNFCKCINEETQVTNCTQCHKKVEILCNECQHLKQCKQLHEALNIDFSTNRTNRLLKMLSYRENYAPYTFDNSTRLQKNTQINLEKYNYSKLYKEMKTMKDPIDINNNDTSTHPKGGLNVEEVLRDGHKQYTVITGYAKSYLGKK</sequence>
<gene>
    <name evidence="1" type="ORF">CHIRRI_LOCUS12817</name>
</gene>
<dbReference type="AlphaFoldDB" id="A0A9N9WXK1"/>
<reference evidence="1" key="1">
    <citation type="submission" date="2022-01" db="EMBL/GenBank/DDBJ databases">
        <authorList>
            <person name="King R."/>
        </authorList>
    </citation>
    <scope>NUCLEOTIDE SEQUENCE</scope>
</reference>
<evidence type="ECO:0000313" key="1">
    <source>
        <dbReference type="EMBL" id="CAG9810000.1"/>
    </source>
</evidence>
<proteinExistence type="predicted"/>
<dbReference type="Proteomes" id="UP001153620">
    <property type="component" value="Chromosome 3"/>
</dbReference>